<dbReference type="AlphaFoldDB" id="A0A5M6I841"/>
<dbReference type="PIRSF" id="PIRSF034586">
    <property type="entry name" value="Vir_effector_SfrC"/>
    <property type="match status" value="1"/>
</dbReference>
<name>A0A5M6I841_9PROT</name>
<evidence type="ECO:0000313" key="3">
    <source>
        <dbReference type="Proteomes" id="UP000324065"/>
    </source>
</evidence>
<feature type="compositionally biased region" description="Basic and acidic residues" evidence="1">
    <location>
        <begin position="816"/>
        <end position="837"/>
    </location>
</feature>
<sequence>MAVEANKLLETCDATVTAGRDSLDWFQDNGELVRHDAVQINRAFRRHVMAARKMRTAIERPMCVGVFGASQAGKSYLISALARKGTNPLTTTLGGKRMDYLADINPEGGKEATGLVTRFTVRPVPALPDAPVSLRLLTETDIIKILGNSYLADVDHSTVDPPDGEVISALMDTLRGRMKTAPVDRLTEDDVFDLQEYFDRTFGGVERVKALRVSYWEAAAELAPYLEIADRATLFAILWDDLSAFTDVYVRLQKALAQLGFPSEACCGLEGLQPRNQSIINVDTLHDLGQPNAAGTVTLRSLNGQSATVSRADATALIAELAIQIDEQPWDFFEHTDLLDFPGARARESIRDIHGYLADSSKVWVFFLRGKVAYLYERYCADQELTSMLLCVGPSNQEVVTLPAMVKSWIEATHGERPEDRAKQDTALFLVLTKFDMEFADKKGSDKTDLSTRWTTRLEASFLHFFGKQDTWPYEWDGKNRPFQNIFWVRNPNIKDEALLDYDESDHEIGIRATAQDRIAKLKAGYIQNGEVQTYVGEAELKWDAAMKLNDGGIGLLAERLRPVCRPELKLRQIEGRLSDLRERMGQRLKAYYVSGDREAERLKRRQELEDTVIPCLIDCMEATRFGVLQRRLMVEAKDMERVFKQMRFRFSRPRAPDQPAAPTSAPAPRPRGFGMNLRDRVKPSPGNGNGHGDGHGTGAPDGEDAGKPAATNGHDSASAFVDAVLQAWAAQIRDFAQDAQACQYFLFNPTAFDTLVNELLIGSERLAIADSAAETLRDWMRLSIDSHQTAPGAGIIAANAVNGYLRSLGFDGREEARRPRVAEGDGERPIFPKRPDSGPLRLGEDPLPYDMNYCLDWIEAIRVLTEENASGGTDANTPSNRTLGGILAALGAVPAPVRDAAHD</sequence>
<dbReference type="OrthoDB" id="1060501at2"/>
<protein>
    <recommendedName>
        <fullName evidence="4">Virulence factor</fullName>
    </recommendedName>
</protein>
<dbReference type="Pfam" id="PF10139">
    <property type="entry name" value="Virul_Fac"/>
    <property type="match status" value="1"/>
</dbReference>
<dbReference type="InterPro" id="IPR017030">
    <property type="entry name" value="Vir_effector_SfrC"/>
</dbReference>
<dbReference type="Proteomes" id="UP000324065">
    <property type="component" value="Unassembled WGS sequence"/>
</dbReference>
<accession>A0A5M6I841</accession>
<keyword evidence="3" id="KW-1185">Reference proteome</keyword>
<organism evidence="2 3">
    <name type="scientific">Roseospira marina</name>
    <dbReference type="NCBI Taxonomy" id="140057"/>
    <lineage>
        <taxon>Bacteria</taxon>
        <taxon>Pseudomonadati</taxon>
        <taxon>Pseudomonadota</taxon>
        <taxon>Alphaproteobacteria</taxon>
        <taxon>Rhodospirillales</taxon>
        <taxon>Rhodospirillaceae</taxon>
        <taxon>Roseospira</taxon>
    </lineage>
</organism>
<feature type="compositionally biased region" description="Low complexity" evidence="1">
    <location>
        <begin position="658"/>
        <end position="667"/>
    </location>
</feature>
<dbReference type="RefSeq" id="WP_150063921.1">
    <property type="nucleotide sequence ID" value="NZ_JACHII010000027.1"/>
</dbReference>
<feature type="compositionally biased region" description="Gly residues" evidence="1">
    <location>
        <begin position="688"/>
        <end position="700"/>
    </location>
</feature>
<comment type="caution">
    <text evidence="2">The sequence shown here is derived from an EMBL/GenBank/DDBJ whole genome shotgun (WGS) entry which is preliminary data.</text>
</comment>
<gene>
    <name evidence="2" type="ORF">F1188_18410</name>
</gene>
<evidence type="ECO:0000256" key="1">
    <source>
        <dbReference type="SAM" id="MobiDB-lite"/>
    </source>
</evidence>
<evidence type="ECO:0008006" key="4">
    <source>
        <dbReference type="Google" id="ProtNLM"/>
    </source>
</evidence>
<evidence type="ECO:0000313" key="2">
    <source>
        <dbReference type="EMBL" id="KAA5603909.1"/>
    </source>
</evidence>
<proteinExistence type="predicted"/>
<reference evidence="2 3" key="1">
    <citation type="submission" date="2019-09" db="EMBL/GenBank/DDBJ databases">
        <title>Genome sequence of Roseospira marina, one of the more divergent members of the non-sulfur purple photosynthetic bacterial family, the Rhodospirillaceae.</title>
        <authorList>
            <person name="Meyer T."/>
            <person name="Kyndt J."/>
        </authorList>
    </citation>
    <scope>NUCLEOTIDE SEQUENCE [LARGE SCALE GENOMIC DNA]</scope>
    <source>
        <strain evidence="2 3">DSM 15113</strain>
    </source>
</reference>
<feature type="region of interest" description="Disordered" evidence="1">
    <location>
        <begin position="651"/>
        <end position="714"/>
    </location>
</feature>
<feature type="region of interest" description="Disordered" evidence="1">
    <location>
        <begin position="816"/>
        <end position="843"/>
    </location>
</feature>
<dbReference type="EMBL" id="VWPJ01000027">
    <property type="protein sequence ID" value="KAA5603909.1"/>
    <property type="molecule type" value="Genomic_DNA"/>
</dbReference>